<feature type="non-terminal residue" evidence="1">
    <location>
        <position position="125"/>
    </location>
</feature>
<dbReference type="Proteomes" id="UP000824469">
    <property type="component" value="Unassembled WGS sequence"/>
</dbReference>
<dbReference type="EMBL" id="JAHRHJ020000010">
    <property type="protein sequence ID" value="KAH9298227.1"/>
    <property type="molecule type" value="Genomic_DNA"/>
</dbReference>
<protein>
    <submittedName>
        <fullName evidence="1">Uncharacterized protein</fullName>
    </submittedName>
</protein>
<gene>
    <name evidence="1" type="ORF">KI387_029909</name>
</gene>
<comment type="caution">
    <text evidence="1">The sequence shown here is derived from an EMBL/GenBank/DDBJ whole genome shotgun (WGS) entry which is preliminary data.</text>
</comment>
<evidence type="ECO:0000313" key="2">
    <source>
        <dbReference type="Proteomes" id="UP000824469"/>
    </source>
</evidence>
<keyword evidence="2" id="KW-1185">Reference proteome</keyword>
<name>A0AA38FE12_TAXCH</name>
<evidence type="ECO:0000313" key="1">
    <source>
        <dbReference type="EMBL" id="KAH9298227.1"/>
    </source>
</evidence>
<dbReference type="AlphaFoldDB" id="A0AA38FE12"/>
<accession>A0AA38FE12</accession>
<sequence length="125" mass="14353">MGRLVWGRKDLLKMSIVEEALEAFKKMLLIHVKPDSTTVFSFLPGRATYLRGKIKHIGERDFVRCCCSYKCFGDRVWALTKAKWRRNFVSLVCHVASILPATPRPAWAPNKIKKKGRGNWSDVAF</sequence>
<proteinExistence type="predicted"/>
<organism evidence="1 2">
    <name type="scientific">Taxus chinensis</name>
    <name type="common">Chinese yew</name>
    <name type="synonym">Taxus wallichiana var. chinensis</name>
    <dbReference type="NCBI Taxonomy" id="29808"/>
    <lineage>
        <taxon>Eukaryota</taxon>
        <taxon>Viridiplantae</taxon>
        <taxon>Streptophyta</taxon>
        <taxon>Embryophyta</taxon>
        <taxon>Tracheophyta</taxon>
        <taxon>Spermatophyta</taxon>
        <taxon>Pinopsida</taxon>
        <taxon>Pinidae</taxon>
        <taxon>Conifers II</taxon>
        <taxon>Cupressales</taxon>
        <taxon>Taxaceae</taxon>
        <taxon>Taxus</taxon>
    </lineage>
</organism>
<reference evidence="1 2" key="1">
    <citation type="journal article" date="2021" name="Nat. Plants">
        <title>The Taxus genome provides insights into paclitaxel biosynthesis.</title>
        <authorList>
            <person name="Xiong X."/>
            <person name="Gou J."/>
            <person name="Liao Q."/>
            <person name="Li Y."/>
            <person name="Zhou Q."/>
            <person name="Bi G."/>
            <person name="Li C."/>
            <person name="Du R."/>
            <person name="Wang X."/>
            <person name="Sun T."/>
            <person name="Guo L."/>
            <person name="Liang H."/>
            <person name="Lu P."/>
            <person name="Wu Y."/>
            <person name="Zhang Z."/>
            <person name="Ro D.K."/>
            <person name="Shang Y."/>
            <person name="Huang S."/>
            <person name="Yan J."/>
        </authorList>
    </citation>
    <scope>NUCLEOTIDE SEQUENCE [LARGE SCALE GENOMIC DNA]</scope>
    <source>
        <strain evidence="1">Ta-2019</strain>
    </source>
</reference>